<evidence type="ECO:0000313" key="3">
    <source>
        <dbReference type="Proteomes" id="UP000696485"/>
    </source>
</evidence>
<feature type="compositionally biased region" description="Low complexity" evidence="1">
    <location>
        <begin position="266"/>
        <end position="278"/>
    </location>
</feature>
<feature type="region of interest" description="Disordered" evidence="1">
    <location>
        <begin position="311"/>
        <end position="331"/>
    </location>
</feature>
<organism evidence="2 3">
    <name type="scientific">Podila minutissima</name>
    <dbReference type="NCBI Taxonomy" id="64525"/>
    <lineage>
        <taxon>Eukaryota</taxon>
        <taxon>Fungi</taxon>
        <taxon>Fungi incertae sedis</taxon>
        <taxon>Mucoromycota</taxon>
        <taxon>Mortierellomycotina</taxon>
        <taxon>Mortierellomycetes</taxon>
        <taxon>Mortierellales</taxon>
        <taxon>Mortierellaceae</taxon>
        <taxon>Podila</taxon>
    </lineage>
</organism>
<name>A0A9P5SHK6_9FUNG</name>
<protein>
    <submittedName>
        <fullName evidence="2">Uncharacterized protein</fullName>
    </submittedName>
</protein>
<comment type="caution">
    <text evidence="2">The sequence shown here is derived from an EMBL/GenBank/DDBJ whole genome shotgun (WGS) entry which is preliminary data.</text>
</comment>
<gene>
    <name evidence="2" type="ORF">BG006_007635</name>
</gene>
<feature type="compositionally biased region" description="Low complexity" evidence="1">
    <location>
        <begin position="51"/>
        <end position="68"/>
    </location>
</feature>
<feature type="region of interest" description="Disordered" evidence="1">
    <location>
        <begin position="1"/>
        <end position="81"/>
    </location>
</feature>
<dbReference type="EMBL" id="JAAAUY010000490">
    <property type="protein sequence ID" value="KAF9329267.1"/>
    <property type="molecule type" value="Genomic_DNA"/>
</dbReference>
<feature type="region of interest" description="Disordered" evidence="1">
    <location>
        <begin position="245"/>
        <end position="291"/>
    </location>
</feature>
<keyword evidence="3" id="KW-1185">Reference proteome</keyword>
<proteinExistence type="predicted"/>
<dbReference type="Proteomes" id="UP000696485">
    <property type="component" value="Unassembled WGS sequence"/>
</dbReference>
<evidence type="ECO:0000313" key="2">
    <source>
        <dbReference type="EMBL" id="KAF9329267.1"/>
    </source>
</evidence>
<dbReference type="AlphaFoldDB" id="A0A9P5SHK6"/>
<accession>A0A9P5SHK6</accession>
<feature type="compositionally biased region" description="Low complexity" evidence="1">
    <location>
        <begin position="18"/>
        <end position="32"/>
    </location>
</feature>
<evidence type="ECO:0000256" key="1">
    <source>
        <dbReference type="SAM" id="MobiDB-lite"/>
    </source>
</evidence>
<sequence length="345" mass="36992">MDPRNLNKGVPVAPPGAPTTHSTTTTTSAPAANFQVGGMGVPSAQVEHAQHQQPQHQYQNQQHPPQSQLFSQPAASSIHPHQETVPLQFQQSHQQSFFTQPDIPVTTNEGQKFQGAPSTFPVNTNITGTGDPGLHFGGMGVPGAQVELLPAKIQIQREDSMRGHPTPPPTGQYIPGQTVAYDAQISHHDGGAVNTASFTAVNTSNQTTPAKVHIASAEVIAAATAANTANAADAEARGRRRSSLAILADKFRPSSRSRSQGEERSPSLTRRLSRTLSRTADDEGPTGPYADVKQAQQEYIAKLRAEQEKHHITTNVDGLPIPPPQQRRRSSLVHVLGLDKPLLSR</sequence>
<reference evidence="2" key="1">
    <citation type="journal article" date="2020" name="Fungal Divers.">
        <title>Resolving the Mortierellaceae phylogeny through synthesis of multi-gene phylogenetics and phylogenomics.</title>
        <authorList>
            <person name="Vandepol N."/>
            <person name="Liber J."/>
            <person name="Desiro A."/>
            <person name="Na H."/>
            <person name="Kennedy M."/>
            <person name="Barry K."/>
            <person name="Grigoriev I.V."/>
            <person name="Miller A.N."/>
            <person name="O'Donnell K."/>
            <person name="Stajich J.E."/>
            <person name="Bonito G."/>
        </authorList>
    </citation>
    <scope>NUCLEOTIDE SEQUENCE</scope>
    <source>
        <strain evidence="2">NVP1</strain>
    </source>
</reference>